<dbReference type="Proteomes" id="UP000631114">
    <property type="component" value="Unassembled WGS sequence"/>
</dbReference>
<organism evidence="1 2">
    <name type="scientific">Coptis chinensis</name>
    <dbReference type="NCBI Taxonomy" id="261450"/>
    <lineage>
        <taxon>Eukaryota</taxon>
        <taxon>Viridiplantae</taxon>
        <taxon>Streptophyta</taxon>
        <taxon>Embryophyta</taxon>
        <taxon>Tracheophyta</taxon>
        <taxon>Spermatophyta</taxon>
        <taxon>Magnoliopsida</taxon>
        <taxon>Ranunculales</taxon>
        <taxon>Ranunculaceae</taxon>
        <taxon>Coptidoideae</taxon>
        <taxon>Coptis</taxon>
    </lineage>
</organism>
<protein>
    <submittedName>
        <fullName evidence="1">Uncharacterized protein</fullName>
    </submittedName>
</protein>
<gene>
    <name evidence="1" type="ORF">IFM89_026216</name>
</gene>
<reference evidence="1 2" key="1">
    <citation type="submission" date="2020-10" db="EMBL/GenBank/DDBJ databases">
        <title>The Coptis chinensis genome and diversification of protoberbering-type alkaloids.</title>
        <authorList>
            <person name="Wang B."/>
            <person name="Shu S."/>
            <person name="Song C."/>
            <person name="Liu Y."/>
        </authorList>
    </citation>
    <scope>NUCLEOTIDE SEQUENCE [LARGE SCALE GENOMIC DNA]</scope>
    <source>
        <strain evidence="1">HL-2020</strain>
        <tissue evidence="1">Leaf</tissue>
    </source>
</reference>
<keyword evidence="2" id="KW-1185">Reference proteome</keyword>
<dbReference type="EMBL" id="JADFTS010000008">
    <property type="protein sequence ID" value="KAF9593956.1"/>
    <property type="molecule type" value="Genomic_DNA"/>
</dbReference>
<evidence type="ECO:0000313" key="2">
    <source>
        <dbReference type="Proteomes" id="UP000631114"/>
    </source>
</evidence>
<sequence length="162" mass="18538">MDQILLDQEHDPTDPTLQQMEFDKASEIEEVTNVLTTMAKEKSRVSDALHGERNSAYFHSTIKMQQARAQITEIKNREGTFLTQQDHIKGFIVQEYQEKYKHQPVEMDEAMMNLIPNLVTVEDNVTLSAMPTKDKVRDVVFAMDANSAPGPDGFQGIFYHTF</sequence>
<evidence type="ECO:0000313" key="1">
    <source>
        <dbReference type="EMBL" id="KAF9593956.1"/>
    </source>
</evidence>
<accession>A0A835H644</accession>
<comment type="caution">
    <text evidence="1">The sequence shown here is derived from an EMBL/GenBank/DDBJ whole genome shotgun (WGS) entry which is preliminary data.</text>
</comment>
<name>A0A835H644_9MAGN</name>
<dbReference type="AlphaFoldDB" id="A0A835H644"/>
<proteinExistence type="predicted"/>
<dbReference type="OrthoDB" id="1306279at2759"/>